<proteinExistence type="predicted"/>
<name>A0A4R2BVY7_9HYPH</name>
<reference evidence="1 2" key="1">
    <citation type="submission" date="2019-03" db="EMBL/GenBank/DDBJ databases">
        <title>Genomic Encyclopedia of Type Strains, Phase IV (KMG-V): Genome sequencing to study the core and pangenomes of soil and plant-associated prokaryotes.</title>
        <authorList>
            <person name="Whitman W."/>
        </authorList>
    </citation>
    <scope>NUCLEOTIDE SEQUENCE [LARGE SCALE GENOMIC DNA]</scope>
    <source>
        <strain evidence="1 2">23C40</strain>
    </source>
</reference>
<sequence length="587" mass="63341">MTTYYFAWVDETDTVFDVAYLREDEDVLAFELSHAEGEFATLTIDVRNPEEGLLNPSRQQWAWLSADFGDTAGGQPLFFGRLAGMPEEIVGNVVRLAFTARPADFADAKATAAEALKVAPFWDPVWITPELADDPDAVLEARSAYWHIDRVTHAITASDALEAEDGLIDLADDVIRDSIELSFGMAPATRITCEATIGWDQAVTGTYDLKPALLAAFQAAGTQTANVVSSFTGQGLMEDWPKPGANIGGGWSFAESSIRRVDGFTVPADYQTQIFSSRNGFFGGQKANWPCWKMIPVLTAKYDVSRSRREVVRFTLVADAQGFIADPDEMDPLTVTLSSDLVGEPIDPSDALPIGSRRRRAYFPTARGLQSVDYLVALCRARLRDRARSVEIRGETRLINGVGFSCRKALRVEDARLPGGAATGKIISYSLAMDGDSGEAIASFIIGCSVGKGNAISEATGTPTYVEDGYVETGYQRYAGASSSVVSGEVTVTDFSNIPPNDDGLDFDSLTEAQVIDEITVINGEADQRALIGAFGSTLDETGDALDQAYTEVDLTLHPISKGPFETVYEITVSALALPKTIDLEAA</sequence>
<gene>
    <name evidence="1" type="ORF">EV184_108223</name>
</gene>
<organism evidence="1 2">
    <name type="scientific">Sinorhizobium americanum</name>
    <dbReference type="NCBI Taxonomy" id="194963"/>
    <lineage>
        <taxon>Bacteria</taxon>
        <taxon>Pseudomonadati</taxon>
        <taxon>Pseudomonadota</taxon>
        <taxon>Alphaproteobacteria</taxon>
        <taxon>Hyphomicrobiales</taxon>
        <taxon>Rhizobiaceae</taxon>
        <taxon>Sinorhizobium/Ensifer group</taxon>
        <taxon>Sinorhizobium</taxon>
    </lineage>
</organism>
<dbReference type="RefSeq" id="WP_132075934.1">
    <property type="nucleotide sequence ID" value="NZ_SLVU01000008.1"/>
</dbReference>
<protein>
    <submittedName>
        <fullName evidence="1">Uncharacterized protein</fullName>
    </submittedName>
</protein>
<dbReference type="AlphaFoldDB" id="A0A4R2BVY7"/>
<dbReference type="Proteomes" id="UP000295043">
    <property type="component" value="Unassembled WGS sequence"/>
</dbReference>
<evidence type="ECO:0000313" key="1">
    <source>
        <dbReference type="EMBL" id="TCN30349.1"/>
    </source>
</evidence>
<comment type="caution">
    <text evidence="1">The sequence shown here is derived from an EMBL/GenBank/DDBJ whole genome shotgun (WGS) entry which is preliminary data.</text>
</comment>
<accession>A0A4R2BVY7</accession>
<dbReference type="EMBL" id="SLVU01000008">
    <property type="protein sequence ID" value="TCN30349.1"/>
    <property type="molecule type" value="Genomic_DNA"/>
</dbReference>
<evidence type="ECO:0000313" key="2">
    <source>
        <dbReference type="Proteomes" id="UP000295043"/>
    </source>
</evidence>